<dbReference type="CDD" id="cd06260">
    <property type="entry name" value="DUF820-like"/>
    <property type="match status" value="1"/>
</dbReference>
<gene>
    <name evidence="2" type="ORF">ERS852569_02065</name>
</gene>
<dbReference type="AlphaFoldDB" id="A0A174U1L7"/>
<evidence type="ECO:0000313" key="2">
    <source>
        <dbReference type="EMBL" id="CUQ12909.1"/>
    </source>
</evidence>
<organism evidence="2 3">
    <name type="scientific">Blautia obeum</name>
    <dbReference type="NCBI Taxonomy" id="40520"/>
    <lineage>
        <taxon>Bacteria</taxon>
        <taxon>Bacillati</taxon>
        <taxon>Bacillota</taxon>
        <taxon>Clostridia</taxon>
        <taxon>Lachnospirales</taxon>
        <taxon>Lachnospiraceae</taxon>
        <taxon>Blautia</taxon>
    </lineage>
</organism>
<dbReference type="EMBL" id="CZBP01000015">
    <property type="protein sequence ID" value="CUQ12909.1"/>
    <property type="molecule type" value="Genomic_DNA"/>
</dbReference>
<sequence length="185" mass="21504">MPLLEEEYRKEEKINGVIYDMSPSPNYQHGIVDGNIYSIIKSGLKGTLCLVFMENLDYKYHAQENNDYVIPDVMIICDRKHLKGGSYTGTPRFIVETLSPATALRDKTVKKELYQNAGVEEYWIISPRERAVEIYYLENGKYDLKYSYILQDDSEEEHYNADTVVTLKDFPKISMTLAEMFENVE</sequence>
<protein>
    <submittedName>
        <fullName evidence="2">Uncharacterized protein conserved in cyanobacteria</fullName>
    </submittedName>
</protein>
<name>A0A174U1L7_9FIRM</name>
<evidence type="ECO:0000313" key="3">
    <source>
        <dbReference type="Proteomes" id="UP000095762"/>
    </source>
</evidence>
<reference evidence="2 3" key="1">
    <citation type="submission" date="2015-09" db="EMBL/GenBank/DDBJ databases">
        <authorList>
            <consortium name="Pathogen Informatics"/>
        </authorList>
    </citation>
    <scope>NUCLEOTIDE SEQUENCE [LARGE SCALE GENOMIC DNA]</scope>
    <source>
        <strain evidence="2 3">2789STDY5834957</strain>
    </source>
</reference>
<dbReference type="PANTHER" id="PTHR36558">
    <property type="entry name" value="GLR1098 PROTEIN"/>
    <property type="match status" value="1"/>
</dbReference>
<dbReference type="Proteomes" id="UP000095762">
    <property type="component" value="Unassembled WGS sequence"/>
</dbReference>
<dbReference type="InterPro" id="IPR008538">
    <property type="entry name" value="Uma2"/>
</dbReference>
<dbReference type="InterPro" id="IPR012296">
    <property type="entry name" value="Nuclease_put_TT1808"/>
</dbReference>
<evidence type="ECO:0000259" key="1">
    <source>
        <dbReference type="Pfam" id="PF05685"/>
    </source>
</evidence>
<proteinExistence type="predicted"/>
<accession>A0A174U1L7</accession>
<feature type="domain" description="Putative restriction endonuclease" evidence="1">
    <location>
        <begin position="5"/>
        <end position="145"/>
    </location>
</feature>
<dbReference type="PANTHER" id="PTHR36558:SF1">
    <property type="entry name" value="RESTRICTION ENDONUCLEASE DOMAIN-CONTAINING PROTEIN-RELATED"/>
    <property type="match status" value="1"/>
</dbReference>
<dbReference type="SUPFAM" id="SSF52980">
    <property type="entry name" value="Restriction endonuclease-like"/>
    <property type="match status" value="1"/>
</dbReference>
<dbReference type="Pfam" id="PF05685">
    <property type="entry name" value="Uma2"/>
    <property type="match status" value="1"/>
</dbReference>
<dbReference type="Gene3D" id="3.90.1570.10">
    <property type="entry name" value="tt1808, chain A"/>
    <property type="match status" value="1"/>
</dbReference>
<dbReference type="RefSeq" id="WP_020993981.1">
    <property type="nucleotide sequence ID" value="NZ_CZBP01000015.1"/>
</dbReference>
<dbReference type="InterPro" id="IPR011335">
    <property type="entry name" value="Restrct_endonuc-II-like"/>
</dbReference>